<organism evidence="2 3">
    <name type="scientific">Cephus cinctus</name>
    <name type="common">Wheat stem sawfly</name>
    <dbReference type="NCBI Taxonomy" id="211228"/>
    <lineage>
        <taxon>Eukaryota</taxon>
        <taxon>Metazoa</taxon>
        <taxon>Ecdysozoa</taxon>
        <taxon>Arthropoda</taxon>
        <taxon>Hexapoda</taxon>
        <taxon>Insecta</taxon>
        <taxon>Pterygota</taxon>
        <taxon>Neoptera</taxon>
        <taxon>Endopterygota</taxon>
        <taxon>Hymenoptera</taxon>
        <taxon>Cephoidea</taxon>
        <taxon>Cephidae</taxon>
        <taxon>Cephus</taxon>
    </lineage>
</organism>
<evidence type="ECO:0000313" key="2">
    <source>
        <dbReference type="Proteomes" id="UP000694920"/>
    </source>
</evidence>
<dbReference type="KEGG" id="ccin:112493974"/>
<name>A0AAJ7RC80_CEPCN</name>
<feature type="chain" id="PRO_5042499393" evidence="1">
    <location>
        <begin position="22"/>
        <end position="251"/>
    </location>
</feature>
<reference evidence="3" key="1">
    <citation type="submission" date="2025-08" db="UniProtKB">
        <authorList>
            <consortium name="RefSeq"/>
        </authorList>
    </citation>
    <scope>IDENTIFICATION</scope>
</reference>
<sequence>MRTVSLLTLLYLSLILSESEAFGKRRAQKTRSHESTNNTHVFYNPLPDANAICIDPHCNCGNTGFGIVQKIPYLPWSTFDAPIDIQFSSACVKCGLCLTVAFKLNETLTEIHNRLPLGTWLNDTEATTHFQEICADSFKHHSLREVNGKRYIIERIPRSTLVSSTADGLWEINLRDKCRQFLKNMDPVRLYRHWQERYFFDESYPDIQDILCRNDDIFRDCKNIEDTPERHHRPDIDFRANLKMRVEFKCK</sequence>
<proteinExistence type="predicted"/>
<accession>A0AAJ7RC80</accession>
<dbReference type="RefSeq" id="XP_024938275.1">
    <property type="nucleotide sequence ID" value="XM_025082507.1"/>
</dbReference>
<dbReference type="AlphaFoldDB" id="A0AAJ7RC80"/>
<evidence type="ECO:0000313" key="3">
    <source>
        <dbReference type="RefSeq" id="XP_024938275.1"/>
    </source>
</evidence>
<keyword evidence="2" id="KW-1185">Reference proteome</keyword>
<keyword evidence="1" id="KW-0732">Signal</keyword>
<protein>
    <submittedName>
        <fullName evidence="3">Uncharacterized protein LOC112493974</fullName>
    </submittedName>
</protein>
<dbReference type="GeneID" id="112493974"/>
<gene>
    <name evidence="3" type="primary">LOC112493974</name>
</gene>
<feature type="signal peptide" evidence="1">
    <location>
        <begin position="1"/>
        <end position="21"/>
    </location>
</feature>
<evidence type="ECO:0000256" key="1">
    <source>
        <dbReference type="SAM" id="SignalP"/>
    </source>
</evidence>
<dbReference type="Proteomes" id="UP000694920">
    <property type="component" value="Unplaced"/>
</dbReference>